<feature type="transmembrane region" description="Helical" evidence="1">
    <location>
        <begin position="13"/>
        <end position="31"/>
    </location>
</feature>
<keyword evidence="1" id="KW-0812">Transmembrane</keyword>
<proteinExistence type="predicted"/>
<evidence type="ECO:0000256" key="1">
    <source>
        <dbReference type="SAM" id="Phobius"/>
    </source>
</evidence>
<dbReference type="AlphaFoldDB" id="I5BRG6"/>
<comment type="caution">
    <text evidence="2">The sequence shown here is derived from an EMBL/GenBank/DDBJ whole genome shotgun (WGS) entry which is preliminary data.</text>
</comment>
<evidence type="ECO:0000313" key="2">
    <source>
        <dbReference type="EMBL" id="EIM72168.1"/>
    </source>
</evidence>
<accession>I5BRG6</accession>
<keyword evidence="1" id="KW-1133">Transmembrane helix</keyword>
<name>I5BRG6_9BACT</name>
<feature type="transmembrane region" description="Helical" evidence="1">
    <location>
        <begin position="70"/>
        <end position="87"/>
    </location>
</feature>
<evidence type="ECO:0000313" key="3">
    <source>
        <dbReference type="Proteomes" id="UP000005551"/>
    </source>
</evidence>
<keyword evidence="1" id="KW-0472">Membrane</keyword>
<sequence length="117" mass="13700">MNIQRAKINSMELINYIGILCVILFILNDILKNKKLLSNRKMLLLAILNAIYLIIVAFVLLANYSDLMNYWWLLIVGGLPSFYYQYLRIKNSDDPLVIQLIKLSVIFIMMIIIYIKV</sequence>
<gene>
    <name evidence="2" type="ORF">A3SI_19987</name>
</gene>
<reference evidence="2 3" key="1">
    <citation type="submission" date="2012-05" db="EMBL/GenBank/DDBJ databases">
        <title>Genome sequence of Nitritalea halalkaliphila LW7.</title>
        <authorList>
            <person name="Jangir P.K."/>
            <person name="Singh A."/>
            <person name="Shivaji S."/>
            <person name="Sharma R."/>
        </authorList>
    </citation>
    <scope>NUCLEOTIDE SEQUENCE [LARGE SCALE GENOMIC DNA]</scope>
    <source>
        <strain evidence="2 3">LW7</strain>
    </source>
</reference>
<organism evidence="2 3">
    <name type="scientific">Nitritalea halalkaliphila LW7</name>
    <dbReference type="NCBI Taxonomy" id="1189621"/>
    <lineage>
        <taxon>Bacteria</taxon>
        <taxon>Pseudomonadati</taxon>
        <taxon>Bacteroidota</taxon>
        <taxon>Cytophagia</taxon>
        <taxon>Cytophagales</taxon>
        <taxon>Cyclobacteriaceae</taxon>
        <taxon>Nitritalea</taxon>
    </lineage>
</organism>
<keyword evidence="3" id="KW-1185">Reference proteome</keyword>
<dbReference type="Proteomes" id="UP000005551">
    <property type="component" value="Unassembled WGS sequence"/>
</dbReference>
<dbReference type="EMBL" id="AJYA01000097">
    <property type="protein sequence ID" value="EIM72168.1"/>
    <property type="molecule type" value="Genomic_DNA"/>
</dbReference>
<feature type="transmembrane region" description="Helical" evidence="1">
    <location>
        <begin position="43"/>
        <end position="64"/>
    </location>
</feature>
<feature type="transmembrane region" description="Helical" evidence="1">
    <location>
        <begin position="96"/>
        <end position="115"/>
    </location>
</feature>
<protein>
    <submittedName>
        <fullName evidence="2">Uncharacterized protein</fullName>
    </submittedName>
</protein>